<evidence type="ECO:0000256" key="1">
    <source>
        <dbReference type="ARBA" id="ARBA00004651"/>
    </source>
</evidence>
<keyword evidence="4" id="KW-1003">Cell membrane</keyword>
<comment type="similarity">
    <text evidence="2">Belongs to the autoinducer-2 exporter (AI-2E) (TC 2.A.86) family.</text>
</comment>
<evidence type="ECO:0000313" key="11">
    <source>
        <dbReference type="Proteomes" id="UP001589654"/>
    </source>
</evidence>
<keyword evidence="5 9" id="KW-0812">Transmembrane</keyword>
<feature type="transmembrane region" description="Helical" evidence="9">
    <location>
        <begin position="64"/>
        <end position="82"/>
    </location>
</feature>
<evidence type="ECO:0000256" key="8">
    <source>
        <dbReference type="SAM" id="MobiDB-lite"/>
    </source>
</evidence>
<feature type="region of interest" description="Disordered" evidence="8">
    <location>
        <begin position="371"/>
        <end position="390"/>
    </location>
</feature>
<feature type="transmembrane region" description="Helical" evidence="9">
    <location>
        <begin position="263"/>
        <end position="280"/>
    </location>
</feature>
<dbReference type="InterPro" id="IPR002549">
    <property type="entry name" value="AI-2E-like"/>
</dbReference>
<sequence>MNKDFPDSFIFASRLVVLFLVVALAYILRGILVPLLFAIIIAITLYPLCNLLEKWRLPRSAASILSVILASIFLSGLIYYIVNQVIVIGRDGQEIANSFGNIYDSIQKWLETKFGLEPGEITAQIREQVHNALSNAGTYISSAFSSAGGTLANVVLVPLYIFFFLYYRDFFKDFLIQANKSVPAKKIVAMMEKVYQVVQSYLLGLIIVMGIVAVLNTAGLLVMGLDYAWFFGILAAILILLPYIGIAIGSIIPALFALATMDSYWYALGVIGWFQVVQFLEGNFITPNIVGGKVSLNPLIAIISLLLGGMLFGLAGLVLAIPLVAVIKILFGMSEATQAFSFLIGVPGQEHLKKDSYQLLLDKHKVDQIAQEENNQEENNKVQESKRKVK</sequence>
<feature type="transmembrane region" description="Helical" evidence="9">
    <location>
        <begin position="34"/>
        <end position="52"/>
    </location>
</feature>
<gene>
    <name evidence="10" type="ORF">ACFFUR_15185</name>
</gene>
<evidence type="ECO:0000313" key="10">
    <source>
        <dbReference type="EMBL" id="MFB9213160.1"/>
    </source>
</evidence>
<accession>A0ABV5JAG6</accession>
<comment type="caution">
    <text evidence="10">The sequence shown here is derived from an EMBL/GenBank/DDBJ whole genome shotgun (WGS) entry which is preliminary data.</text>
</comment>
<feature type="transmembrane region" description="Helical" evidence="9">
    <location>
        <begin position="229"/>
        <end position="256"/>
    </location>
</feature>
<feature type="transmembrane region" description="Helical" evidence="9">
    <location>
        <begin position="143"/>
        <end position="167"/>
    </location>
</feature>
<keyword evidence="11" id="KW-1185">Reference proteome</keyword>
<keyword evidence="6 9" id="KW-1133">Transmembrane helix</keyword>
<feature type="compositionally biased region" description="Basic and acidic residues" evidence="8">
    <location>
        <begin position="378"/>
        <end position="390"/>
    </location>
</feature>
<evidence type="ECO:0000256" key="6">
    <source>
        <dbReference type="ARBA" id="ARBA00022989"/>
    </source>
</evidence>
<reference evidence="10 11" key="1">
    <citation type="submission" date="2024-09" db="EMBL/GenBank/DDBJ databases">
        <authorList>
            <person name="Sun Q."/>
            <person name="Mori K."/>
        </authorList>
    </citation>
    <scope>NUCLEOTIDE SEQUENCE [LARGE SCALE GENOMIC DNA]</scope>
    <source>
        <strain evidence="10 11">CECT 7682</strain>
    </source>
</reference>
<name>A0ABV5JAG6_9BACT</name>
<dbReference type="EMBL" id="JBHMEW010000066">
    <property type="protein sequence ID" value="MFB9213160.1"/>
    <property type="molecule type" value="Genomic_DNA"/>
</dbReference>
<evidence type="ECO:0000256" key="2">
    <source>
        <dbReference type="ARBA" id="ARBA00009773"/>
    </source>
</evidence>
<feature type="transmembrane region" description="Helical" evidence="9">
    <location>
        <begin position="300"/>
        <end position="331"/>
    </location>
</feature>
<dbReference type="PANTHER" id="PTHR21716">
    <property type="entry name" value="TRANSMEMBRANE PROTEIN"/>
    <property type="match status" value="1"/>
</dbReference>
<keyword evidence="3" id="KW-0813">Transport</keyword>
<dbReference type="Proteomes" id="UP001589654">
    <property type="component" value="Unassembled WGS sequence"/>
</dbReference>
<dbReference type="RefSeq" id="WP_290247807.1">
    <property type="nucleotide sequence ID" value="NZ_JAUFQT010000001.1"/>
</dbReference>
<dbReference type="Pfam" id="PF01594">
    <property type="entry name" value="AI-2E_transport"/>
    <property type="match status" value="1"/>
</dbReference>
<evidence type="ECO:0000256" key="7">
    <source>
        <dbReference type="ARBA" id="ARBA00023136"/>
    </source>
</evidence>
<evidence type="ECO:0000256" key="4">
    <source>
        <dbReference type="ARBA" id="ARBA00022475"/>
    </source>
</evidence>
<keyword evidence="7 9" id="KW-0472">Membrane</keyword>
<evidence type="ECO:0000256" key="9">
    <source>
        <dbReference type="SAM" id="Phobius"/>
    </source>
</evidence>
<comment type="subcellular location">
    <subcellularLocation>
        <location evidence="1">Cell membrane</location>
        <topology evidence="1">Multi-pass membrane protein</topology>
    </subcellularLocation>
</comment>
<proteinExistence type="inferred from homology"/>
<dbReference type="PANTHER" id="PTHR21716:SF53">
    <property type="entry name" value="PERMEASE PERM-RELATED"/>
    <property type="match status" value="1"/>
</dbReference>
<feature type="transmembrane region" description="Helical" evidence="9">
    <location>
        <begin position="200"/>
        <end position="223"/>
    </location>
</feature>
<protein>
    <submittedName>
        <fullName evidence="10">AI-2E family transporter</fullName>
    </submittedName>
</protein>
<evidence type="ECO:0000256" key="5">
    <source>
        <dbReference type="ARBA" id="ARBA00022692"/>
    </source>
</evidence>
<evidence type="ECO:0000256" key="3">
    <source>
        <dbReference type="ARBA" id="ARBA00022448"/>
    </source>
</evidence>
<organism evidence="10 11">
    <name type="scientific">Echinicola jeungdonensis</name>
    <dbReference type="NCBI Taxonomy" id="709343"/>
    <lineage>
        <taxon>Bacteria</taxon>
        <taxon>Pseudomonadati</taxon>
        <taxon>Bacteroidota</taxon>
        <taxon>Cytophagia</taxon>
        <taxon>Cytophagales</taxon>
        <taxon>Cyclobacteriaceae</taxon>
        <taxon>Echinicola</taxon>
    </lineage>
</organism>